<feature type="region of interest" description="Disordered" evidence="1">
    <location>
        <begin position="226"/>
        <end position="332"/>
    </location>
</feature>
<evidence type="ECO:0000313" key="3">
    <source>
        <dbReference type="Proteomes" id="UP000242287"/>
    </source>
</evidence>
<feature type="compositionally biased region" description="Pro residues" evidence="1">
    <location>
        <begin position="1"/>
        <end position="10"/>
    </location>
</feature>
<accession>A0A2A9NQ69</accession>
<dbReference type="STRING" id="703135.A0A2A9NQ69"/>
<keyword evidence="3" id="KW-1185">Reference proteome</keyword>
<dbReference type="EMBL" id="KZ302018">
    <property type="protein sequence ID" value="PFH49832.1"/>
    <property type="molecule type" value="Genomic_DNA"/>
</dbReference>
<proteinExistence type="predicted"/>
<evidence type="ECO:0000313" key="2">
    <source>
        <dbReference type="EMBL" id="PFH49832.1"/>
    </source>
</evidence>
<dbReference type="Proteomes" id="UP000242287">
    <property type="component" value="Unassembled WGS sequence"/>
</dbReference>
<organism evidence="2 3">
    <name type="scientific">Amanita thiersii Skay4041</name>
    <dbReference type="NCBI Taxonomy" id="703135"/>
    <lineage>
        <taxon>Eukaryota</taxon>
        <taxon>Fungi</taxon>
        <taxon>Dikarya</taxon>
        <taxon>Basidiomycota</taxon>
        <taxon>Agaricomycotina</taxon>
        <taxon>Agaricomycetes</taxon>
        <taxon>Agaricomycetidae</taxon>
        <taxon>Agaricales</taxon>
        <taxon>Pluteineae</taxon>
        <taxon>Amanitaceae</taxon>
        <taxon>Amanita</taxon>
    </lineage>
</organism>
<feature type="compositionally biased region" description="Low complexity" evidence="1">
    <location>
        <begin position="51"/>
        <end position="69"/>
    </location>
</feature>
<feature type="compositionally biased region" description="Polar residues" evidence="1">
    <location>
        <begin position="246"/>
        <end position="265"/>
    </location>
</feature>
<reference evidence="2 3" key="1">
    <citation type="submission" date="2014-02" db="EMBL/GenBank/DDBJ databases">
        <title>Transposable element dynamics among asymbiotic and ectomycorrhizal Amanita fungi.</title>
        <authorList>
            <consortium name="DOE Joint Genome Institute"/>
            <person name="Hess J."/>
            <person name="Skrede I."/>
            <person name="Wolfe B."/>
            <person name="LaButti K."/>
            <person name="Ohm R.A."/>
            <person name="Grigoriev I.V."/>
            <person name="Pringle A."/>
        </authorList>
    </citation>
    <scope>NUCLEOTIDE SEQUENCE [LARGE SCALE GENOMIC DNA]</scope>
    <source>
        <strain evidence="2 3">SKay4041</strain>
    </source>
</reference>
<evidence type="ECO:0000256" key="1">
    <source>
        <dbReference type="SAM" id="MobiDB-lite"/>
    </source>
</evidence>
<feature type="region of interest" description="Disordered" evidence="1">
    <location>
        <begin position="1"/>
        <end position="94"/>
    </location>
</feature>
<protein>
    <submittedName>
        <fullName evidence="2">Uncharacterized protein</fullName>
    </submittedName>
</protein>
<sequence>MPSDLSPPPQSHTSSPPQQPTELRHVTSSNAFRSPRRGSQMLRTSDVRLGSRSPGSIPSSPTSVHSSSSAIFERDIEPVVPPSPPTSTTNPHRIPRAKTTEHLELSVPSVLDSAAAILTGIQDPDAGDQIAVVTPASSMFHDRFSSSGGSGFTSPIGSFRSRSPSPLGLRLGQGLPGAHHRTDLLLNIPLPHQQSQQPQSMNAIATPPMSCSPQSAKVPLVPLRPTIQTGTETTGGAGEQDVRANATPSIVTPTSAYFSTASTTGEGEDDSSMTATSHDNHETESAAGTGAAAAGTSHHHDHTASASPVNAMTPHMYSPPPTTISSHPPSPTHVATKRLSFMSYSDLLASTPVSTLPLSFLTTSASSVDPPPHLPCVTGGFAAARGEQQSNQSTSAAASIRGFAMHAGGGGRFGGRRDSAVLMDDVGGEWEREGFGKGLEERLETLMPPTVGQKA</sequence>
<feature type="compositionally biased region" description="Low complexity" evidence="1">
    <location>
        <begin position="285"/>
        <end position="296"/>
    </location>
</feature>
<dbReference type="AlphaFoldDB" id="A0A2A9NQ69"/>
<name>A0A2A9NQ69_9AGAR</name>
<dbReference type="OrthoDB" id="2563900at2759"/>
<gene>
    <name evidence="2" type="ORF">AMATHDRAFT_62308</name>
</gene>